<dbReference type="GO" id="GO:0039694">
    <property type="term" value="P:viral RNA genome replication"/>
    <property type="evidence" value="ECO:0007669"/>
    <property type="project" value="InterPro"/>
</dbReference>
<evidence type="ECO:0000256" key="1">
    <source>
        <dbReference type="ARBA" id="ARBA00012494"/>
    </source>
</evidence>
<evidence type="ECO:0000256" key="6">
    <source>
        <dbReference type="ARBA" id="ARBA00022953"/>
    </source>
</evidence>
<dbReference type="GO" id="GO:0003968">
    <property type="term" value="F:RNA-directed RNA polymerase activity"/>
    <property type="evidence" value="ECO:0007669"/>
    <property type="project" value="UniProtKB-KW"/>
</dbReference>
<evidence type="ECO:0000259" key="11">
    <source>
        <dbReference type="PROSITE" id="PS50522"/>
    </source>
</evidence>
<evidence type="ECO:0000256" key="5">
    <source>
        <dbReference type="ARBA" id="ARBA00022741"/>
    </source>
</evidence>
<feature type="binding site" evidence="9">
    <location>
        <position position="416"/>
    </location>
    <ligand>
        <name>Mg(2+)</name>
        <dbReference type="ChEBI" id="CHEBI:18420"/>
        <label>2</label>
    </ligand>
</feature>
<dbReference type="GeneID" id="80399392"/>
<keyword evidence="5" id="KW-0547">Nucleotide-binding</keyword>
<accession>A0A8S5KYX2</accession>
<evidence type="ECO:0000256" key="2">
    <source>
        <dbReference type="ARBA" id="ARBA00022484"/>
    </source>
</evidence>
<keyword evidence="3" id="KW-0808">Transferase</keyword>
<organism evidence="12 13">
    <name type="scientific">ssRNA phage SRR6960507_1</name>
    <dbReference type="NCBI Taxonomy" id="2786507"/>
    <lineage>
        <taxon>Viruses</taxon>
        <taxon>Riboviria</taxon>
        <taxon>Orthornavirae</taxon>
        <taxon>Lenarviricota</taxon>
        <taxon>Leviviricetes</taxon>
        <taxon>Timlovirales</taxon>
        <taxon>Blumeviridae</taxon>
        <taxon>Hehrovirus</taxon>
        <taxon>Hehrovirus borborohabitans</taxon>
    </lineage>
</organism>
<comment type="catalytic activity">
    <reaction evidence="8">
        <text>RNA(n) + a ribonucleoside 5'-triphosphate = RNA(n+1) + diphosphate</text>
        <dbReference type="Rhea" id="RHEA:21248"/>
        <dbReference type="Rhea" id="RHEA-COMP:14527"/>
        <dbReference type="Rhea" id="RHEA-COMP:17342"/>
        <dbReference type="ChEBI" id="CHEBI:33019"/>
        <dbReference type="ChEBI" id="CHEBI:61557"/>
        <dbReference type="ChEBI" id="CHEBI:140395"/>
        <dbReference type="EC" id="2.7.7.48"/>
    </reaction>
</comment>
<keyword evidence="4" id="KW-0548">Nucleotidyltransferase</keyword>
<reference evidence="12" key="1">
    <citation type="submission" date="2020-09" db="EMBL/GenBank/DDBJ databases">
        <title>Leviviricetes taxonomy.</title>
        <authorList>
            <person name="Stockdale S.R."/>
            <person name="Callanan J."/>
            <person name="Adriaenssens E.M."/>
            <person name="Kuhn J.H."/>
            <person name="Rumnieks J."/>
            <person name="Shkoporov A."/>
            <person name="Draper L.A."/>
            <person name="Ross P."/>
            <person name="Hill C."/>
        </authorList>
    </citation>
    <scope>NUCLEOTIDE SEQUENCE</scope>
</reference>
<evidence type="ECO:0000256" key="3">
    <source>
        <dbReference type="ARBA" id="ARBA00022679"/>
    </source>
</evidence>
<keyword evidence="2 12" id="KW-0696">RNA-directed RNA polymerase</keyword>
<evidence type="ECO:0000313" key="12">
    <source>
        <dbReference type="EMBL" id="DAD50617.1"/>
    </source>
</evidence>
<comment type="cofactor">
    <cofactor evidence="9">
        <name>Mg(2+)</name>
        <dbReference type="ChEBI" id="CHEBI:18420"/>
    </cofactor>
    <text evidence="9">Binds 2 Mg(2+) per subunit.</text>
</comment>
<feature type="binding site" evidence="9">
    <location>
        <position position="328"/>
    </location>
    <ligand>
        <name>Mg(2+)</name>
        <dbReference type="ChEBI" id="CHEBI:18420"/>
        <label>2</label>
    </ligand>
</feature>
<proteinExistence type="predicted"/>
<gene>
    <name evidence="12" type="primary">SRR6960507_1_4</name>
</gene>
<dbReference type="EMBL" id="BK013575">
    <property type="protein sequence ID" value="DAD50617.1"/>
    <property type="molecule type" value="Genomic_RNA"/>
</dbReference>
<evidence type="ECO:0000256" key="10">
    <source>
        <dbReference type="SAM" id="MobiDB-lite"/>
    </source>
</evidence>
<dbReference type="GO" id="GO:0000166">
    <property type="term" value="F:nucleotide binding"/>
    <property type="evidence" value="ECO:0007669"/>
    <property type="project" value="UniProtKB-KW"/>
</dbReference>
<dbReference type="Pfam" id="PF03431">
    <property type="entry name" value="RNA_replicase_B"/>
    <property type="match status" value="1"/>
</dbReference>
<feature type="compositionally biased region" description="Polar residues" evidence="10">
    <location>
        <begin position="600"/>
        <end position="609"/>
    </location>
</feature>
<evidence type="ECO:0000313" key="13">
    <source>
        <dbReference type="Proteomes" id="UP000681550"/>
    </source>
</evidence>
<keyword evidence="9" id="KW-0460">Magnesium</keyword>
<dbReference type="InterPro" id="IPR007096">
    <property type="entry name" value="RNA-dir_Rpol_cat_phage"/>
</dbReference>
<feature type="binding site" evidence="9">
    <location>
        <position position="417"/>
    </location>
    <ligand>
        <name>Mg(2+)</name>
        <dbReference type="ChEBI" id="CHEBI:18420"/>
        <label>2</label>
    </ligand>
</feature>
<evidence type="ECO:0000256" key="9">
    <source>
        <dbReference type="PIRSR" id="PIRSR605093-1"/>
    </source>
</evidence>
<dbReference type="KEGG" id="vg:80399392"/>
<feature type="region of interest" description="Disordered" evidence="10">
    <location>
        <begin position="600"/>
        <end position="619"/>
    </location>
</feature>
<evidence type="ECO:0000256" key="7">
    <source>
        <dbReference type="ARBA" id="ARBA00030248"/>
    </source>
</evidence>
<name>A0A8S5KYX2_9VIRU</name>
<keyword evidence="13" id="KW-1185">Reference proteome</keyword>
<evidence type="ECO:0000256" key="8">
    <source>
        <dbReference type="ARBA" id="ARBA00048744"/>
    </source>
</evidence>
<dbReference type="GO" id="GO:0046872">
    <property type="term" value="F:metal ion binding"/>
    <property type="evidence" value="ECO:0007669"/>
    <property type="project" value="UniProtKB-KW"/>
</dbReference>
<protein>
    <recommendedName>
        <fullName evidence="1">RNA-directed RNA polymerase</fullName>
        <ecNumber evidence="1">2.7.7.48</ecNumber>
    </recommendedName>
    <alternativeName>
        <fullName evidence="7">RNA replicase beta chain</fullName>
    </alternativeName>
</protein>
<evidence type="ECO:0000256" key="4">
    <source>
        <dbReference type="ARBA" id="ARBA00022695"/>
    </source>
</evidence>
<keyword evidence="6" id="KW-0693">Viral RNA replication</keyword>
<feature type="domain" description="RdRp catalytic" evidence="11">
    <location>
        <begin position="313"/>
        <end position="448"/>
    </location>
</feature>
<dbReference type="PROSITE" id="PS50522">
    <property type="entry name" value="RDRP_PHAGE"/>
    <property type="match status" value="1"/>
</dbReference>
<dbReference type="RefSeq" id="YP_010770162.1">
    <property type="nucleotide sequence ID" value="NC_074182.1"/>
</dbReference>
<keyword evidence="9" id="KW-0479">Metal-binding</keyword>
<sequence length="619" mass="71848">MSVTTNQNFQFWQDVLTQLRRIPGCRDGKQLSNRDDRTMSEVIALNAMIVSDMCYYSERRSQRNLKQWCISTKAIDVVLLDNLCKDLLKFFRRTEQTTYARFKHEHADYQSILGTFLAPIRDYIEVFFNDLSPYAFRYINQFLSFMGRTTLRDTTLADVALSDYYIGESRLRDVVYDETILQGINHILKDWLSGFRLDDLNPRHGPGGVAESGRIPQHQKYQNLGMDDRLWYLLKDSNVEECIPRSAETKSVTRRSKVTFVPKSMNSMRTICMEPTSLMYFQEACSDKIDSYFQSHTYLREIIDLHDQSRNRIMAAEGSIYDTKATIDLSSASDSVSWRLVKSVFAGTQYYKACLLTRSLSMTLPDNNCIRPEKFAPMGSAMCFPTQCLIFAGICELVVRRRGFRNWRNIFSVYGDDIIIQRCFADDVIKILTSLGFIVNQSKSFVSSRFKESCGGEYYSGYDVTPVRIPRKYAGGPINKANPGSFPLLIDLANECYHRKWKTARAFLIRKLLELPRGLRPRFDEESSLISDQPTNFHLRKSWVDDYQAYYLEAGEYISRKSRRQKKDEISLFMWFQRARQRPNNIYRFCLPEDTITVESESPNKSLTSVRRPDGAAPE</sequence>
<dbReference type="Proteomes" id="UP000681550">
    <property type="component" value="Segment"/>
</dbReference>
<dbReference type="InterPro" id="IPR005093">
    <property type="entry name" value="RNArep_beta"/>
</dbReference>
<dbReference type="EC" id="2.7.7.48" evidence="1"/>